<proteinExistence type="predicted"/>
<organism evidence="1 2">
    <name type="scientific">Lactuca virosa</name>
    <dbReference type="NCBI Taxonomy" id="75947"/>
    <lineage>
        <taxon>Eukaryota</taxon>
        <taxon>Viridiplantae</taxon>
        <taxon>Streptophyta</taxon>
        <taxon>Embryophyta</taxon>
        <taxon>Tracheophyta</taxon>
        <taxon>Spermatophyta</taxon>
        <taxon>Magnoliopsida</taxon>
        <taxon>eudicotyledons</taxon>
        <taxon>Gunneridae</taxon>
        <taxon>Pentapetalae</taxon>
        <taxon>asterids</taxon>
        <taxon>campanulids</taxon>
        <taxon>Asterales</taxon>
        <taxon>Asteraceae</taxon>
        <taxon>Cichorioideae</taxon>
        <taxon>Cichorieae</taxon>
        <taxon>Lactucinae</taxon>
        <taxon>Lactuca</taxon>
    </lineage>
</organism>
<reference evidence="1 2" key="1">
    <citation type="submission" date="2022-01" db="EMBL/GenBank/DDBJ databases">
        <authorList>
            <person name="Xiong W."/>
            <person name="Schranz E."/>
        </authorList>
    </citation>
    <scope>NUCLEOTIDE SEQUENCE [LARGE SCALE GENOMIC DNA]</scope>
</reference>
<sequence length="90" mass="10356">MYRRITCREKPEEIGMFVADSKLKIERSGVLQISDSLTTYSINTFQIVNIGVSLPSLSPFPFYQDVYEWEILSLNFSLPIENTDNSTEDL</sequence>
<keyword evidence="2" id="KW-1185">Reference proteome</keyword>
<name>A0AAU9NNF0_9ASTR</name>
<evidence type="ECO:0000313" key="2">
    <source>
        <dbReference type="Proteomes" id="UP001157418"/>
    </source>
</evidence>
<comment type="caution">
    <text evidence="1">The sequence shown here is derived from an EMBL/GenBank/DDBJ whole genome shotgun (WGS) entry which is preliminary data.</text>
</comment>
<gene>
    <name evidence="1" type="ORF">LVIROSA_LOCUS25527</name>
</gene>
<dbReference type="AlphaFoldDB" id="A0AAU9NNF0"/>
<accession>A0AAU9NNF0</accession>
<dbReference type="Proteomes" id="UP001157418">
    <property type="component" value="Unassembled WGS sequence"/>
</dbReference>
<evidence type="ECO:0000313" key="1">
    <source>
        <dbReference type="EMBL" id="CAH1439321.1"/>
    </source>
</evidence>
<dbReference type="EMBL" id="CAKMRJ010004702">
    <property type="protein sequence ID" value="CAH1439321.1"/>
    <property type="molecule type" value="Genomic_DNA"/>
</dbReference>
<protein>
    <submittedName>
        <fullName evidence="1">Uncharacterized protein</fullName>
    </submittedName>
</protein>